<dbReference type="PROSITE" id="PS50020">
    <property type="entry name" value="WW_DOMAIN_2"/>
    <property type="match status" value="2"/>
</dbReference>
<dbReference type="PROSITE" id="PS01159">
    <property type="entry name" value="WW_DOMAIN_1"/>
    <property type="match status" value="2"/>
</dbReference>
<dbReference type="Pfam" id="PF01363">
    <property type="entry name" value="FYVE"/>
    <property type="match status" value="1"/>
</dbReference>
<dbReference type="SMART" id="SM00185">
    <property type="entry name" value="ARM"/>
    <property type="match status" value="5"/>
</dbReference>
<dbReference type="STRING" id="157072.A0A024UNL4"/>
<dbReference type="InterPro" id="IPR000306">
    <property type="entry name" value="Znf_FYVE"/>
</dbReference>
<evidence type="ECO:0000313" key="8">
    <source>
        <dbReference type="EMBL" id="ETW07407.1"/>
    </source>
</evidence>
<dbReference type="InterPro" id="IPR017455">
    <property type="entry name" value="Znf_FYVE-rel"/>
</dbReference>
<dbReference type="Gene3D" id="3.30.40.10">
    <property type="entry name" value="Zinc/RING finger domain, C3HC4 (zinc finger)"/>
    <property type="match status" value="1"/>
</dbReference>
<dbReference type="InterPro" id="IPR013083">
    <property type="entry name" value="Znf_RING/FYVE/PHD"/>
</dbReference>
<dbReference type="Pfam" id="PF00397">
    <property type="entry name" value="WW"/>
    <property type="match status" value="2"/>
</dbReference>
<evidence type="ECO:0000256" key="4">
    <source>
        <dbReference type="PROSITE-ProRule" id="PRU00091"/>
    </source>
</evidence>
<dbReference type="InterPro" id="IPR001202">
    <property type="entry name" value="WW_dom"/>
</dbReference>
<name>A0A024UNL4_9STRA</name>
<dbReference type="SMART" id="SM00064">
    <property type="entry name" value="FYVE"/>
    <property type="match status" value="1"/>
</dbReference>
<organism evidence="8">
    <name type="scientific">Aphanomyces invadans</name>
    <dbReference type="NCBI Taxonomy" id="157072"/>
    <lineage>
        <taxon>Eukaryota</taxon>
        <taxon>Sar</taxon>
        <taxon>Stramenopiles</taxon>
        <taxon>Oomycota</taxon>
        <taxon>Saprolegniomycetes</taxon>
        <taxon>Saprolegniales</taxon>
        <taxon>Verrucalvaceae</taxon>
        <taxon>Aphanomyces</taxon>
    </lineage>
</organism>
<evidence type="ECO:0000256" key="3">
    <source>
        <dbReference type="ARBA" id="ARBA00022833"/>
    </source>
</evidence>
<evidence type="ECO:0000256" key="2">
    <source>
        <dbReference type="ARBA" id="ARBA00022771"/>
    </source>
</evidence>
<keyword evidence="2 4" id="KW-0863">Zinc-finger</keyword>
<dbReference type="InterPro" id="IPR011011">
    <property type="entry name" value="Znf_FYVE_PHD"/>
</dbReference>
<evidence type="ECO:0000259" key="6">
    <source>
        <dbReference type="PROSITE" id="PS50020"/>
    </source>
</evidence>
<feature type="region of interest" description="Disordered" evidence="5">
    <location>
        <begin position="1646"/>
        <end position="1712"/>
    </location>
</feature>
<dbReference type="SMART" id="SM00456">
    <property type="entry name" value="WW"/>
    <property type="match status" value="2"/>
</dbReference>
<evidence type="ECO:0000256" key="1">
    <source>
        <dbReference type="ARBA" id="ARBA00022723"/>
    </source>
</evidence>
<feature type="region of interest" description="Disordered" evidence="5">
    <location>
        <begin position="1598"/>
        <end position="1629"/>
    </location>
</feature>
<dbReference type="SUPFAM" id="SSF48371">
    <property type="entry name" value="ARM repeat"/>
    <property type="match status" value="2"/>
</dbReference>
<sequence length="1881" mass="203557">MLAPGWEQVEDAQGRVFYVNHETKETSWTPPSTLPLPPGWEELRDPQGRVYFVDHATRTTTWIDPRESQLQQMANELDRYANQAPSRDTTTTVAESVAGYAPTPLDVSSQASPDSSGHRASMPNLSPPTASPHAFVHPLAQRSSSSSSSSLHLAISAPLVRTSSFGGTALSLYFPPIVVPDSARQDCTQCRLKFGVLRRRHHCRLCGGLFCAECANFKAPVPTLDGRSTVCRRCYRNTQANDYYSIVGLVALLALQPGSIPQKVEKLRALATALSTGRKETDRSMGPELLTQLNDLASVGGIGVLCGMLHPTDPQDVQIHVLMVLANALTLYYAGNSLQAAKEFTQTGACKVLMQCLSSGVEDLELQAIRTMFYLCKSTGTTGQDVLRRVGATMRLCQLLSASSDASIPVKVDGTKCLHVYVAGNTECRDEVVGHNGLSIVTQVVLLLATNPDADLDVGFDTLAVCLQSDFIQQYPIERALVGPLFDALQPHFQSQPSSLVLMAALVTDHLRYATVCATHANVIEALVHCLGQRDQTVAKSALKVLQTMCPIGQCDPSVVHALAAANALVVVMQWLSTFAAGASDIVIQEGLLTIVIAFCTVEYAGAVVGHQGISVLLSMFTYQPALLELTCQALSQLALASPAVLNEIIPFGAGQGFENILVDLHSSSSCKKSALVFFSLMGEHSSDIILSRRGAKALFQLATDSSLQKLALAAVDNLTGYNRMSRRLELQAHVVEELYTSVLHPILAHGSTDRDVLSAALKIVHNASHLPSLLDQSVLTAVLACIQRHDLPVLTWDVVLQCLQCAATTAWNNVSTIQGIYEHIFSTLVDQPDSSVAMTVLRCVEVGLAHPTWKVVFVGCALHRQQAFIDFCEALAERLDRAFSAVPAELVTILSVVSALCGIRRLTSLLLQGELHVSVLRGLKARDAVDVVLSCLQAFLPHAAFQNTVLGDLPSFHRLVQLYSQDNMAAAQILCALSQNAQQFPVSSALVTTLLYQVEFSATASKTMSERILSNLTDGHTYKEQPIWSHIVETRNLRILNEIMALTTQPHVLVAAIGCGQLIVDAASPESSSFRNSLLRLLVSSSQVQVRSMCVEALATMVRVNRDVVASDAIEFFDPPTARAILSALPSHPLAVAALVQFAIEMHWDLAPFWQQVTAYRMRNKFVELLSNAPPTEQSGAMALTAFMRSAKVLKTREVNSLMHVATRVPDQIKATTDRANLTVWLNLMLEMSAVSRLAQALIDGNGVECMMESLGQHDACQSILINLLHNKSATERLLNGHGVARLLSLVDSNKANSTVLLELLGILNAIAHKEKAFRVAMSGSLKLFSQLLEQSIQLPYIHEYSVLDSSSSALSSPVYDVAVASPVVQVLVSLCELHEIRVQVVLVPEIFAELYMLLQHAAVSDDMPDQLTIDSLKLIQYRVIGSNGGGATITHDDMHVLLDIVVGLAQRQDSLPVHLHVMETLHALWCAAPATPFYEDNRWRLAMDHLSSMLLAAYPKGAPSDVQALLLPLAADLGRHRTVVFPSELLQWLVLSSFDANNSLVYPLLVQLCCTSPSFHLFLKTHSRIVAGLRTSVHPLARRVYVLLGQDVVATTDNDDSASHQGDDEDEVDEGKPDTTVGFVEDSVACPRGLDAPTVDDDLDQALLNLPPNTTTTGVPDPIAPVSSAPYLTHENNELHRSSRGASQSTPNDSTRYGSSDAWSASPAAATTTHDEPVTCHHCSGIVPVPAEVMAYLDLVPCPHCQLPLGCGPAAASNASTKTVSCFKCYRPLHLPEGLDLPDVKCPFCNAVNVLKQPNATPTAPAGPRPKTMRCGYCSHTFQAQSHQPTIQCPQCNNVSRVDGFDSMIKVNCASCGTLLALPAGVTSYKCMKCAHVQR</sequence>
<feature type="compositionally biased region" description="Low complexity" evidence="5">
    <location>
        <begin position="1649"/>
        <end position="1659"/>
    </location>
</feature>
<dbReference type="RefSeq" id="XP_008863500.1">
    <property type="nucleotide sequence ID" value="XM_008865278.1"/>
</dbReference>
<feature type="domain" description="WW" evidence="6">
    <location>
        <begin position="1"/>
        <end position="33"/>
    </location>
</feature>
<dbReference type="GeneID" id="20078980"/>
<feature type="region of interest" description="Disordered" evidence="5">
    <location>
        <begin position="100"/>
        <end position="134"/>
    </location>
</feature>
<dbReference type="PANTHER" id="PTHR23164">
    <property type="entry name" value="EARLY ENDOSOME ANTIGEN 1"/>
    <property type="match status" value="1"/>
</dbReference>
<protein>
    <recommendedName>
        <fullName evidence="9">FYVE-type domain-containing protein</fullName>
    </recommendedName>
</protein>
<dbReference type="eggNOG" id="KOG0940">
    <property type="taxonomic scope" value="Eukaryota"/>
</dbReference>
<evidence type="ECO:0008006" key="9">
    <source>
        <dbReference type="Google" id="ProtNLM"/>
    </source>
</evidence>
<dbReference type="InterPro" id="IPR016024">
    <property type="entry name" value="ARM-type_fold"/>
</dbReference>
<feature type="domain" description="FYVE-type" evidence="7">
    <location>
        <begin position="181"/>
        <end position="239"/>
    </location>
</feature>
<feature type="compositionally biased region" description="Low complexity" evidence="5">
    <location>
        <begin position="1701"/>
        <end position="1712"/>
    </location>
</feature>
<dbReference type="InterPro" id="IPR011989">
    <property type="entry name" value="ARM-like"/>
</dbReference>
<dbReference type="PROSITE" id="PS50178">
    <property type="entry name" value="ZF_FYVE"/>
    <property type="match status" value="1"/>
</dbReference>
<dbReference type="Gene3D" id="2.20.70.10">
    <property type="match status" value="2"/>
</dbReference>
<dbReference type="eggNOG" id="KOG1819">
    <property type="taxonomic scope" value="Eukaryota"/>
</dbReference>
<gene>
    <name evidence="8" type="ORF">H310_01930</name>
</gene>
<feature type="compositionally biased region" description="Polar residues" evidence="5">
    <location>
        <begin position="1686"/>
        <end position="1700"/>
    </location>
</feature>
<dbReference type="CDD" id="cd00201">
    <property type="entry name" value="WW"/>
    <property type="match status" value="2"/>
</dbReference>
<dbReference type="PANTHER" id="PTHR23164:SF30">
    <property type="entry name" value="EARLY ENDOSOME ANTIGEN 1"/>
    <property type="match status" value="1"/>
</dbReference>
<proteinExistence type="predicted"/>
<evidence type="ECO:0000256" key="5">
    <source>
        <dbReference type="SAM" id="MobiDB-lite"/>
    </source>
</evidence>
<dbReference type="NCBIfam" id="TIGR01053">
    <property type="entry name" value="LSD1"/>
    <property type="match status" value="1"/>
</dbReference>
<dbReference type="OrthoDB" id="3045089at2759"/>
<dbReference type="Gene3D" id="1.25.10.10">
    <property type="entry name" value="Leucine-rich Repeat Variant"/>
    <property type="match status" value="2"/>
</dbReference>
<dbReference type="EMBL" id="KI913954">
    <property type="protein sequence ID" value="ETW07407.1"/>
    <property type="molecule type" value="Genomic_DNA"/>
</dbReference>
<feature type="compositionally biased region" description="Polar residues" evidence="5">
    <location>
        <begin position="106"/>
        <end position="115"/>
    </location>
</feature>
<keyword evidence="1" id="KW-0479">Metal-binding</keyword>
<evidence type="ECO:0000259" key="7">
    <source>
        <dbReference type="PROSITE" id="PS50178"/>
    </source>
</evidence>
<dbReference type="SUPFAM" id="SSF51045">
    <property type="entry name" value="WW domain"/>
    <property type="match status" value="2"/>
</dbReference>
<feature type="domain" description="WW" evidence="6">
    <location>
        <begin position="34"/>
        <end position="67"/>
    </location>
</feature>
<accession>A0A024UNL4</accession>
<dbReference type="GO" id="GO:0008270">
    <property type="term" value="F:zinc ion binding"/>
    <property type="evidence" value="ECO:0007669"/>
    <property type="project" value="UniProtKB-KW"/>
</dbReference>
<dbReference type="InterPro" id="IPR036020">
    <property type="entry name" value="WW_dom_sf"/>
</dbReference>
<dbReference type="InterPro" id="IPR000225">
    <property type="entry name" value="Armadillo"/>
</dbReference>
<dbReference type="VEuPathDB" id="FungiDB:H310_01930"/>
<keyword evidence="3" id="KW-0862">Zinc</keyword>
<dbReference type="SUPFAM" id="SSF57903">
    <property type="entry name" value="FYVE/PHD zinc finger"/>
    <property type="match status" value="1"/>
</dbReference>
<reference evidence="8" key="1">
    <citation type="submission" date="2013-12" db="EMBL/GenBank/DDBJ databases">
        <title>The Genome Sequence of Aphanomyces invadans NJM9701.</title>
        <authorList>
            <consortium name="The Broad Institute Genomics Platform"/>
            <person name="Russ C."/>
            <person name="Tyler B."/>
            <person name="van West P."/>
            <person name="Dieguez-Uribeondo J."/>
            <person name="Young S.K."/>
            <person name="Zeng Q."/>
            <person name="Gargeya S."/>
            <person name="Fitzgerald M."/>
            <person name="Abouelleil A."/>
            <person name="Alvarado L."/>
            <person name="Chapman S.B."/>
            <person name="Gainer-Dewar J."/>
            <person name="Goldberg J."/>
            <person name="Griggs A."/>
            <person name="Gujja S."/>
            <person name="Hansen M."/>
            <person name="Howarth C."/>
            <person name="Imamovic A."/>
            <person name="Ireland A."/>
            <person name="Larimer J."/>
            <person name="McCowan C."/>
            <person name="Murphy C."/>
            <person name="Pearson M."/>
            <person name="Poon T.W."/>
            <person name="Priest M."/>
            <person name="Roberts A."/>
            <person name="Saif S."/>
            <person name="Shea T."/>
            <person name="Sykes S."/>
            <person name="Wortman J."/>
            <person name="Nusbaum C."/>
            <person name="Birren B."/>
        </authorList>
    </citation>
    <scope>NUCLEOTIDE SEQUENCE [LARGE SCALE GENOMIC DNA]</scope>
    <source>
        <strain evidence="8">NJM9701</strain>
    </source>
</reference>